<dbReference type="CDD" id="cd05918">
    <property type="entry name" value="A_NRPS_SidN3_like"/>
    <property type="match status" value="1"/>
</dbReference>
<reference evidence="10" key="1">
    <citation type="journal article" date="2014" name="BMC Genomics">
        <title>The genome sequence of the biocontrol fungus Metarhizium anisopliae and comparative genomics of Metarhizium species.</title>
        <authorList>
            <person name="Pattemore J.A."/>
            <person name="Hane J.K."/>
            <person name="Williams A.H."/>
            <person name="Wilson B.A."/>
            <person name="Stodart B.J."/>
            <person name="Ash G.J."/>
        </authorList>
    </citation>
    <scope>NUCLEOTIDE SEQUENCE [LARGE SCALE GENOMIC DNA]</scope>
    <source>
        <strain evidence="10">BRIP 53293</strain>
    </source>
</reference>
<dbReference type="InterPro" id="IPR010071">
    <property type="entry name" value="AA_adenyl_dom"/>
</dbReference>
<feature type="compositionally biased region" description="Polar residues" evidence="7">
    <location>
        <begin position="1"/>
        <end position="20"/>
    </location>
</feature>
<dbReference type="Proteomes" id="UP000054544">
    <property type="component" value="Unassembled WGS sequence"/>
</dbReference>
<evidence type="ECO:0000256" key="5">
    <source>
        <dbReference type="ARBA" id="ARBA00022679"/>
    </source>
</evidence>
<evidence type="ECO:0000256" key="7">
    <source>
        <dbReference type="SAM" id="MobiDB-lite"/>
    </source>
</evidence>
<name>A0A0D9NQR5_METAN</name>
<dbReference type="InterPro" id="IPR009081">
    <property type="entry name" value="PP-bd_ACP"/>
</dbReference>
<dbReference type="STRING" id="1291518.A0A0D9NQR5"/>
<dbReference type="EMBL" id="KE384745">
    <property type="protein sequence ID" value="KJK76309.1"/>
    <property type="molecule type" value="Genomic_DNA"/>
</dbReference>
<keyword evidence="10" id="KW-1185">Reference proteome</keyword>
<dbReference type="PROSITE" id="PS00455">
    <property type="entry name" value="AMP_BINDING"/>
    <property type="match status" value="1"/>
</dbReference>
<dbReference type="GO" id="GO:0005737">
    <property type="term" value="C:cytoplasm"/>
    <property type="evidence" value="ECO:0007669"/>
    <property type="project" value="TreeGrafter"/>
</dbReference>
<dbReference type="InterPro" id="IPR036736">
    <property type="entry name" value="ACP-like_sf"/>
</dbReference>
<dbReference type="InterPro" id="IPR006162">
    <property type="entry name" value="Ppantetheine_attach_site"/>
</dbReference>
<evidence type="ECO:0000256" key="3">
    <source>
        <dbReference type="ARBA" id="ARBA00022553"/>
    </source>
</evidence>
<keyword evidence="3" id="KW-0597">Phosphoprotein</keyword>
<dbReference type="Pfam" id="PF00550">
    <property type="entry name" value="PP-binding"/>
    <property type="match status" value="1"/>
</dbReference>
<feature type="compositionally biased region" description="Basic and acidic residues" evidence="7">
    <location>
        <begin position="911"/>
        <end position="927"/>
    </location>
</feature>
<dbReference type="GO" id="GO:0043041">
    <property type="term" value="P:amino acid activation for nonribosomal peptide biosynthetic process"/>
    <property type="evidence" value="ECO:0007669"/>
    <property type="project" value="TreeGrafter"/>
</dbReference>
<dbReference type="PANTHER" id="PTHR45527:SF16">
    <property type="entry name" value="NONRIBOSOMAL PEPTIDE SYNTHASE ATNA-RELATED"/>
    <property type="match status" value="1"/>
</dbReference>
<dbReference type="InterPro" id="IPR045851">
    <property type="entry name" value="AMP-bd_C_sf"/>
</dbReference>
<comment type="similarity">
    <text evidence="6">Belongs to the NRP synthetase family.</text>
</comment>
<organism evidence="9 10">
    <name type="scientific">Metarhizium anisopliae BRIP 53293</name>
    <dbReference type="NCBI Taxonomy" id="1291518"/>
    <lineage>
        <taxon>Eukaryota</taxon>
        <taxon>Fungi</taxon>
        <taxon>Dikarya</taxon>
        <taxon>Ascomycota</taxon>
        <taxon>Pezizomycotina</taxon>
        <taxon>Sordariomycetes</taxon>
        <taxon>Hypocreomycetidae</taxon>
        <taxon>Hypocreales</taxon>
        <taxon>Clavicipitaceae</taxon>
        <taxon>Metarhizium</taxon>
    </lineage>
</organism>
<evidence type="ECO:0000256" key="4">
    <source>
        <dbReference type="ARBA" id="ARBA00022598"/>
    </source>
</evidence>
<dbReference type="SUPFAM" id="SSF52777">
    <property type="entry name" value="CoA-dependent acyltransferases"/>
    <property type="match status" value="1"/>
</dbReference>
<evidence type="ECO:0000256" key="1">
    <source>
        <dbReference type="ARBA" id="ARBA00005179"/>
    </source>
</evidence>
<proteinExistence type="inferred from homology"/>
<dbReference type="GO" id="GO:0016874">
    <property type="term" value="F:ligase activity"/>
    <property type="evidence" value="ECO:0007669"/>
    <property type="project" value="UniProtKB-KW"/>
</dbReference>
<dbReference type="Gene3D" id="3.30.300.30">
    <property type="match status" value="1"/>
</dbReference>
<comment type="pathway">
    <text evidence="1">Secondary metabolite biosynthesis.</text>
</comment>
<keyword evidence="4" id="KW-0436">Ligase</keyword>
<dbReference type="GO" id="GO:0031177">
    <property type="term" value="F:phosphopantetheine binding"/>
    <property type="evidence" value="ECO:0007669"/>
    <property type="project" value="TreeGrafter"/>
</dbReference>
<dbReference type="FunFam" id="3.40.50.12780:FF:000014">
    <property type="entry name" value="Nonribosomal peptide synthetase 1"/>
    <property type="match status" value="1"/>
</dbReference>
<dbReference type="Gene3D" id="3.30.559.30">
    <property type="entry name" value="Nonribosomal peptide synthetase, condensation domain"/>
    <property type="match status" value="1"/>
</dbReference>
<dbReference type="SUPFAM" id="SSF56801">
    <property type="entry name" value="Acetyl-CoA synthetase-like"/>
    <property type="match status" value="1"/>
</dbReference>
<dbReference type="AlphaFoldDB" id="A0A0D9NQR5"/>
<dbReference type="InterPro" id="IPR042099">
    <property type="entry name" value="ANL_N_sf"/>
</dbReference>
<dbReference type="NCBIfam" id="TIGR01733">
    <property type="entry name" value="AA-adenyl-dom"/>
    <property type="match status" value="1"/>
</dbReference>
<evidence type="ECO:0000259" key="8">
    <source>
        <dbReference type="PROSITE" id="PS50075"/>
    </source>
</evidence>
<dbReference type="PANTHER" id="PTHR45527">
    <property type="entry name" value="NONRIBOSOMAL PEPTIDE SYNTHETASE"/>
    <property type="match status" value="1"/>
</dbReference>
<evidence type="ECO:0000256" key="2">
    <source>
        <dbReference type="ARBA" id="ARBA00022450"/>
    </source>
</evidence>
<dbReference type="PROSITE" id="PS00012">
    <property type="entry name" value="PHOSPHOPANTETHEINE"/>
    <property type="match status" value="1"/>
</dbReference>
<gene>
    <name evidence="9" type="ORF">H634G_08369</name>
</gene>
<dbReference type="Gene3D" id="3.40.50.12780">
    <property type="entry name" value="N-terminal domain of ligase-like"/>
    <property type="match status" value="1"/>
</dbReference>
<evidence type="ECO:0000313" key="9">
    <source>
        <dbReference type="EMBL" id="KJK76309.1"/>
    </source>
</evidence>
<dbReference type="PROSITE" id="PS50075">
    <property type="entry name" value="CARRIER"/>
    <property type="match status" value="1"/>
</dbReference>
<keyword evidence="2" id="KW-0596">Phosphopantetheine</keyword>
<dbReference type="GO" id="GO:0044550">
    <property type="term" value="P:secondary metabolite biosynthetic process"/>
    <property type="evidence" value="ECO:0007669"/>
    <property type="project" value="TreeGrafter"/>
</dbReference>
<keyword evidence="5" id="KW-0808">Transferase</keyword>
<dbReference type="Gene3D" id="1.10.1200.10">
    <property type="entry name" value="ACP-like"/>
    <property type="match status" value="1"/>
</dbReference>
<evidence type="ECO:0000256" key="6">
    <source>
        <dbReference type="ARBA" id="ARBA00029454"/>
    </source>
</evidence>
<feature type="compositionally biased region" description="Basic residues" evidence="7">
    <location>
        <begin position="928"/>
        <end position="939"/>
    </location>
</feature>
<evidence type="ECO:0000313" key="10">
    <source>
        <dbReference type="Proteomes" id="UP000054544"/>
    </source>
</evidence>
<dbReference type="SUPFAM" id="SSF47336">
    <property type="entry name" value="ACP-like"/>
    <property type="match status" value="1"/>
</dbReference>
<dbReference type="InterPro" id="IPR000873">
    <property type="entry name" value="AMP-dep_synth/lig_dom"/>
</dbReference>
<protein>
    <recommendedName>
        <fullName evidence="8">Carrier domain-containing protein</fullName>
    </recommendedName>
</protein>
<feature type="region of interest" description="Disordered" evidence="7">
    <location>
        <begin position="1"/>
        <end position="32"/>
    </location>
</feature>
<sequence length="947" mass="103738">MSSQGNAAPTRSDPATTVVSMPSHGDADNYTTLGMPTKPIFKGMDSEASVRFWQHHFDGLDASAFPTVTSSTKIPRQDGLLEHKIAYMTSQSQQKWSNVAICRAALAVLLARYTHAPEALFGIVVTHLDPDSKNQTAKPAQAVVPTRVLCAPHQSCSRLLQYVTAHDATVSQLDRAGLDDIRKAGEYASAACGFQTVLEVVIKASSNELHGQEISTSDAFHLCTDRALFLECQMADDSAFIRARYDQSLIDARQMTRFLGQLGCLIKTFLGSVADVPLGQLQPLAQEDQTEINDWNSAELESSDVCIHDVIAERSASRPGSTAVFAWDGEWTYEELNSLSSRLAAYIQSLGLDHEQAVPICFEKSKWVVVGILAVLKAGLPFTLIEPSHPPARIAQICQQTSATIALVSKIQYNTLRNLVSQCIIVDDELSESLLAYQDGFISVAKPQSLAYIIFTSGSTGEPKGCMIEHRGFASCALKYAPELHINSKSRSLQFASYAFGACLIEILATLMQGGCVCIPSEQDRMNNITDFINNAGVTWALLTPSFIGAIRPENIPRLQTLVLGGEALSAEIRDTWASQVQLLCGYGQSETSSICSVARIDPGTADPSNIGRATGARLWITDPDNPHQLAPIGCIGELVVESPGVARGYIVPPPQAKSPFIAGTPSWHPTSRYLDRFSFYRTGDLVRYKSDGTIVYLGRRDLQVKIRGQRVDIGDVETHLRQQLPSDVVAVVEAVQRPSTSHNTILVAFLVGLKQNGEDNTVSATRASILEPSVARDITAKLQQLIPQYGIPSYYILLERLPTTATGKTDRRKLRSVGGELLDEMTQNMTSKEETPTDSPISREDTLRQLWFRNLNIDPKSPIQAANFFDLGGDSIAAIKMANMARSAGIELSVADIIRYPDLSNLVNKVTHDKEKPPPPKHEPRRNFYKRLWGRRLKGTPNQSDE</sequence>
<accession>A0A0D9NQR5</accession>
<dbReference type="Pfam" id="PF00501">
    <property type="entry name" value="AMP-binding"/>
    <property type="match status" value="1"/>
</dbReference>
<feature type="domain" description="Carrier" evidence="8">
    <location>
        <begin position="839"/>
        <end position="915"/>
    </location>
</feature>
<feature type="region of interest" description="Disordered" evidence="7">
    <location>
        <begin position="910"/>
        <end position="947"/>
    </location>
</feature>
<dbReference type="InterPro" id="IPR020845">
    <property type="entry name" value="AMP-binding_CS"/>
</dbReference>
<dbReference type="OrthoDB" id="416786at2759"/>